<dbReference type="InterPro" id="IPR028053">
    <property type="entry name" value="Membr_insert_YidC_N"/>
</dbReference>
<dbReference type="FunFam" id="2.70.98.90:FF:000006">
    <property type="entry name" value="Membrane protein insertase YidC"/>
    <property type="match status" value="1"/>
</dbReference>
<dbReference type="GO" id="GO:0005886">
    <property type="term" value="C:plasma membrane"/>
    <property type="evidence" value="ECO:0007669"/>
    <property type="project" value="UniProtKB-SubCell"/>
</dbReference>
<keyword evidence="8 14" id="KW-0653">Protein transport</keyword>
<keyword evidence="10 14" id="KW-0472">Membrane</keyword>
<evidence type="ECO:0000313" key="19">
    <source>
        <dbReference type="Proteomes" id="UP000051660"/>
    </source>
</evidence>
<feature type="domain" description="Membrane insertase YidC/Oxa/ALB C-terminal" evidence="16">
    <location>
        <begin position="395"/>
        <end position="600"/>
    </location>
</feature>
<gene>
    <name evidence="14" type="primary">yidC</name>
    <name evidence="18" type="ORF">CQ14_26720</name>
</gene>
<dbReference type="OrthoDB" id="9780552at2"/>
<evidence type="ECO:0000256" key="10">
    <source>
        <dbReference type="ARBA" id="ARBA00023136"/>
    </source>
</evidence>
<dbReference type="PRINTS" id="PR00701">
    <property type="entry name" value="60KDINNERMP"/>
</dbReference>
<dbReference type="InterPro" id="IPR038221">
    <property type="entry name" value="YidC_periplasmic_sf"/>
</dbReference>
<dbReference type="NCBIfam" id="TIGR03593">
    <property type="entry name" value="yidC_nterm"/>
    <property type="match status" value="1"/>
</dbReference>
<evidence type="ECO:0000256" key="5">
    <source>
        <dbReference type="ARBA" id="ARBA00022475"/>
    </source>
</evidence>
<keyword evidence="4 14" id="KW-0813">Transport</keyword>
<keyword evidence="5 14" id="KW-1003">Cell membrane</keyword>
<evidence type="ECO:0000256" key="15">
    <source>
        <dbReference type="SAM" id="MobiDB-lite"/>
    </source>
</evidence>
<evidence type="ECO:0000256" key="8">
    <source>
        <dbReference type="ARBA" id="ARBA00022927"/>
    </source>
</evidence>
<comment type="function">
    <text evidence="14">Required for the insertion and/or proper folding and/or complex formation of integral membrane proteins into the membrane. Involved in integration of membrane proteins that insert both dependently and independently of the Sec translocase complex, as well as at least some lipoproteins. Aids folding of multispanning membrane proteins.</text>
</comment>
<dbReference type="PRINTS" id="PR01900">
    <property type="entry name" value="YIDCPROTEIN"/>
</dbReference>
<dbReference type="InterPro" id="IPR028055">
    <property type="entry name" value="YidC/Oxa/ALB_C"/>
</dbReference>
<feature type="transmembrane region" description="Helical" evidence="14">
    <location>
        <begin position="526"/>
        <end position="545"/>
    </location>
</feature>
<dbReference type="Proteomes" id="UP000051660">
    <property type="component" value="Unassembled WGS sequence"/>
</dbReference>
<dbReference type="STRING" id="722472.SAMN05444321_1764"/>
<comment type="caution">
    <text evidence="18">The sequence shown here is derived from an EMBL/GenBank/DDBJ whole genome shotgun (WGS) entry which is preliminary data.</text>
</comment>
<evidence type="ECO:0000256" key="7">
    <source>
        <dbReference type="ARBA" id="ARBA00022692"/>
    </source>
</evidence>
<dbReference type="HAMAP" id="MF_01810">
    <property type="entry name" value="YidC_type1"/>
    <property type="match status" value="1"/>
</dbReference>
<dbReference type="PANTHER" id="PTHR12428">
    <property type="entry name" value="OXA1"/>
    <property type="match status" value="1"/>
</dbReference>
<keyword evidence="6" id="KW-0997">Cell inner membrane</keyword>
<dbReference type="CDD" id="cd19961">
    <property type="entry name" value="EcYidC-like_peri"/>
    <property type="match status" value="1"/>
</dbReference>
<dbReference type="InterPro" id="IPR001708">
    <property type="entry name" value="YidC/ALB3/OXA1/COX18"/>
</dbReference>
<evidence type="ECO:0000256" key="9">
    <source>
        <dbReference type="ARBA" id="ARBA00022989"/>
    </source>
</evidence>
<keyword evidence="11 14" id="KW-0143">Chaperone</keyword>
<proteinExistence type="inferred from homology"/>
<evidence type="ECO:0000256" key="11">
    <source>
        <dbReference type="ARBA" id="ARBA00023186"/>
    </source>
</evidence>
<dbReference type="GO" id="GO:0015031">
    <property type="term" value="P:protein transport"/>
    <property type="evidence" value="ECO:0007669"/>
    <property type="project" value="UniProtKB-KW"/>
</dbReference>
<dbReference type="GO" id="GO:0051205">
    <property type="term" value="P:protein insertion into membrane"/>
    <property type="evidence" value="ECO:0007669"/>
    <property type="project" value="TreeGrafter"/>
</dbReference>
<organism evidence="18 19">
    <name type="scientific">Bradyrhizobium lablabi</name>
    <dbReference type="NCBI Taxonomy" id="722472"/>
    <lineage>
        <taxon>Bacteria</taxon>
        <taxon>Pseudomonadati</taxon>
        <taxon>Pseudomonadota</taxon>
        <taxon>Alphaproteobacteria</taxon>
        <taxon>Hyphomicrobiales</taxon>
        <taxon>Nitrobacteraceae</taxon>
        <taxon>Bradyrhizobium</taxon>
    </lineage>
</organism>
<feature type="transmembrane region" description="Helical" evidence="14">
    <location>
        <begin position="458"/>
        <end position="478"/>
    </location>
</feature>
<evidence type="ECO:0000256" key="2">
    <source>
        <dbReference type="ARBA" id="ARBA00010527"/>
    </source>
</evidence>
<dbReference type="AlphaFoldDB" id="A0A0R3N9I3"/>
<feature type="transmembrane region" description="Helical" evidence="14">
    <location>
        <begin position="395"/>
        <end position="414"/>
    </location>
</feature>
<dbReference type="RefSeq" id="WP_057857378.1">
    <property type="nucleotide sequence ID" value="NZ_LLYB01000049.1"/>
</dbReference>
<dbReference type="InterPro" id="IPR019998">
    <property type="entry name" value="Membr_insert_YidC"/>
</dbReference>
<reference evidence="18 19" key="1">
    <citation type="submission" date="2014-03" db="EMBL/GenBank/DDBJ databases">
        <title>Bradyrhizobium valentinum sp. nov., isolated from effective nodules of Lupinus mariae-josephae, a lupine endemic of basic-lime soils in Eastern Spain.</title>
        <authorList>
            <person name="Duran D."/>
            <person name="Rey L."/>
            <person name="Navarro A."/>
            <person name="Busquets A."/>
            <person name="Imperial J."/>
            <person name="Ruiz-Argueso T."/>
        </authorList>
    </citation>
    <scope>NUCLEOTIDE SEQUENCE [LARGE SCALE GENOMIC DNA]</scope>
    <source>
        <strain evidence="18 19">CCBAU 23086</strain>
    </source>
</reference>
<dbReference type="InterPro" id="IPR047196">
    <property type="entry name" value="YidC_ALB_C"/>
</dbReference>
<sequence>MTDNRNTILAVILSGLVLIAWQYFYNAPQMERQRAQSQTQAELAKSAPQTAQTAPGATPQPGATPSVSTPANQPVVSRDAAIAASPRIKIETPRLSGSIALKGGRIDDLSLEKFRDTVDPKSPAIVLFSPSGTAHPYYAEFGWVAGSGSTAKLPGRDTEWQQEGSGSLTPDKPVTLKWDNGEGLTFRRTIAIDDRYLFTIKDDVTNVGNAPVTLYPYALISRHGTPEVSGYYILHEGLIGYLGDQGLQEKGYKAVAEAPVLGNGDRGFEFNVTNGWLGITDKYWAAALLPDTSARLKARFLAEDPGPKVRYQTNYVQDAQTIAVGGTGSANARLFAGAKEAGVVGINFPLAGHGGYNKQLGLNHFDLLIDWGWFYFITKPMFLVLDYFFHVFGNFGVSILLVTLLIKILFFPLANKSYASMAKMKSVQPQLQALKERYPDDRQKQQQEMMEIYRKEKINPIAGCLPVALQIPVFFSLYKVLFVTIEMRHAPFYGWIKDLSAPDPTTIFNLFGLLPFDPLAVFGPHFGAYLMLGVWPIIMGITMWIQMKLNPTPPDPTQKMIFDWMPLIFTFMLAGFPAGLVIYWAWNNLLSVIQQSYIMRKNGVKVELFDNMKATFTPKKAAEKT</sequence>
<evidence type="ECO:0000256" key="3">
    <source>
        <dbReference type="ARBA" id="ARBA00015325"/>
    </source>
</evidence>
<dbReference type="NCBIfam" id="NF002353">
    <property type="entry name" value="PRK01318.1-4"/>
    <property type="match status" value="1"/>
</dbReference>
<dbReference type="Gene3D" id="2.70.98.90">
    <property type="match status" value="1"/>
</dbReference>
<accession>A0A0R3N9I3</accession>
<evidence type="ECO:0000259" key="17">
    <source>
        <dbReference type="Pfam" id="PF14849"/>
    </source>
</evidence>
<dbReference type="EMBL" id="LLYB01000049">
    <property type="protein sequence ID" value="KRR26086.1"/>
    <property type="molecule type" value="Genomic_DNA"/>
</dbReference>
<feature type="domain" description="Membrane insertase YidC N-terminal" evidence="17">
    <location>
        <begin position="87"/>
        <end position="383"/>
    </location>
</feature>
<keyword evidence="7 14" id="KW-0812">Transmembrane</keyword>
<evidence type="ECO:0000256" key="14">
    <source>
        <dbReference type="HAMAP-Rule" id="MF_01810"/>
    </source>
</evidence>
<keyword evidence="9 14" id="KW-1133">Transmembrane helix</keyword>
<comment type="subunit">
    <text evidence="14">Interacts with the Sec translocase complex via SecD. Specifically interacts with transmembrane segments of nascent integral membrane proteins during membrane integration.</text>
</comment>
<feature type="region of interest" description="Disordered" evidence="15">
    <location>
        <begin position="35"/>
        <end position="74"/>
    </location>
</feature>
<dbReference type="CDD" id="cd20070">
    <property type="entry name" value="5TM_YidC_Alb3"/>
    <property type="match status" value="1"/>
</dbReference>
<evidence type="ECO:0000256" key="13">
    <source>
        <dbReference type="ARBA" id="ARBA00033342"/>
    </source>
</evidence>
<evidence type="ECO:0000313" key="18">
    <source>
        <dbReference type="EMBL" id="KRR26086.1"/>
    </source>
</evidence>
<evidence type="ECO:0000259" key="16">
    <source>
        <dbReference type="Pfam" id="PF02096"/>
    </source>
</evidence>
<feature type="compositionally biased region" description="Low complexity" evidence="15">
    <location>
        <begin position="47"/>
        <end position="65"/>
    </location>
</feature>
<name>A0A0R3N9I3_9BRAD</name>
<feature type="transmembrane region" description="Helical" evidence="14">
    <location>
        <begin position="6"/>
        <end position="25"/>
    </location>
</feature>
<evidence type="ECO:0000256" key="1">
    <source>
        <dbReference type="ARBA" id="ARBA00004429"/>
    </source>
</evidence>
<dbReference type="GO" id="GO:0032977">
    <property type="term" value="F:membrane insertase activity"/>
    <property type="evidence" value="ECO:0007669"/>
    <property type="project" value="InterPro"/>
</dbReference>
<evidence type="ECO:0000256" key="4">
    <source>
        <dbReference type="ARBA" id="ARBA00022448"/>
    </source>
</evidence>
<evidence type="ECO:0000256" key="12">
    <source>
        <dbReference type="ARBA" id="ARBA00033245"/>
    </source>
</evidence>
<protein>
    <recommendedName>
        <fullName evidence="3 14">Membrane protein insertase YidC</fullName>
    </recommendedName>
    <alternativeName>
        <fullName evidence="13 14">Foldase YidC</fullName>
    </alternativeName>
    <alternativeName>
        <fullName evidence="12 14">Membrane integrase YidC</fullName>
    </alternativeName>
    <alternativeName>
        <fullName evidence="14">Membrane protein YidC</fullName>
    </alternativeName>
</protein>
<dbReference type="PANTHER" id="PTHR12428:SF65">
    <property type="entry name" value="CYTOCHROME C OXIDASE ASSEMBLY PROTEIN COX18, MITOCHONDRIAL"/>
    <property type="match status" value="1"/>
</dbReference>
<dbReference type="Pfam" id="PF14849">
    <property type="entry name" value="YidC_periplas"/>
    <property type="match status" value="1"/>
</dbReference>
<dbReference type="NCBIfam" id="TIGR03592">
    <property type="entry name" value="yidC_oxa1_cterm"/>
    <property type="match status" value="1"/>
</dbReference>
<comment type="subcellular location">
    <subcellularLocation>
        <location evidence="1">Cell inner membrane</location>
        <topology evidence="1">Multi-pass membrane protein</topology>
    </subcellularLocation>
    <subcellularLocation>
        <location evidence="14">Cell membrane</location>
        <topology evidence="14">Multi-pass membrane protein</topology>
    </subcellularLocation>
</comment>
<dbReference type="Pfam" id="PF02096">
    <property type="entry name" value="60KD_IMP"/>
    <property type="match status" value="1"/>
</dbReference>
<evidence type="ECO:0000256" key="6">
    <source>
        <dbReference type="ARBA" id="ARBA00022519"/>
    </source>
</evidence>
<comment type="similarity">
    <text evidence="2 14">Belongs to the OXA1/ALB3/YidC family. Type 1 subfamily.</text>
</comment>
<feature type="transmembrane region" description="Helical" evidence="14">
    <location>
        <begin position="566"/>
        <end position="586"/>
    </location>
</feature>